<evidence type="ECO:0000313" key="2">
    <source>
        <dbReference type="Proteomes" id="UP000016922"/>
    </source>
</evidence>
<gene>
    <name evidence="1" type="ORF">GLAREA_05051</name>
</gene>
<organism evidence="1 2">
    <name type="scientific">Glarea lozoyensis (strain ATCC 20868 / MF5171)</name>
    <dbReference type="NCBI Taxonomy" id="1116229"/>
    <lineage>
        <taxon>Eukaryota</taxon>
        <taxon>Fungi</taxon>
        <taxon>Dikarya</taxon>
        <taxon>Ascomycota</taxon>
        <taxon>Pezizomycotina</taxon>
        <taxon>Leotiomycetes</taxon>
        <taxon>Helotiales</taxon>
        <taxon>Helotiaceae</taxon>
        <taxon>Glarea</taxon>
    </lineage>
</organism>
<dbReference type="KEGG" id="glz:GLAREA_05051"/>
<evidence type="ECO:0000313" key="1">
    <source>
        <dbReference type="EMBL" id="EPE35714.1"/>
    </source>
</evidence>
<sequence>MPIIITAPPTPMPTPTPTVTPAADPPGGVFSIVTVELAFEDCIAVGPSLFDLEVGLGSVEVLVTGIRASPERVTEEANEVVAKSNFDPPSLLTMIIFHRYNRRINDSTAVS</sequence>
<accession>S3DF32</accession>
<dbReference type="RefSeq" id="XP_008076532.1">
    <property type="nucleotide sequence ID" value="XM_008078341.1"/>
</dbReference>
<keyword evidence="2" id="KW-1185">Reference proteome</keyword>
<name>S3DF32_GLAL2</name>
<dbReference type="HOGENOM" id="CLU_2158657_0_0_1"/>
<dbReference type="AlphaFoldDB" id="S3DF32"/>
<dbReference type="EMBL" id="KE145353">
    <property type="protein sequence ID" value="EPE35714.1"/>
    <property type="molecule type" value="Genomic_DNA"/>
</dbReference>
<reference evidence="1 2" key="1">
    <citation type="journal article" date="2013" name="BMC Genomics">
        <title>Genomics-driven discovery of the pneumocandin biosynthetic gene cluster in the fungus Glarea lozoyensis.</title>
        <authorList>
            <person name="Chen L."/>
            <person name="Yue Q."/>
            <person name="Zhang X."/>
            <person name="Xiang M."/>
            <person name="Wang C."/>
            <person name="Li S."/>
            <person name="Che Y."/>
            <person name="Ortiz-Lopez F.J."/>
            <person name="Bills G.F."/>
            <person name="Liu X."/>
            <person name="An Z."/>
        </authorList>
    </citation>
    <scope>NUCLEOTIDE SEQUENCE [LARGE SCALE GENOMIC DNA]</scope>
    <source>
        <strain evidence="2">ATCC 20868 / MF5171</strain>
    </source>
</reference>
<protein>
    <submittedName>
        <fullName evidence="1">Uncharacterized protein</fullName>
    </submittedName>
</protein>
<dbReference type="GeneID" id="19464106"/>
<proteinExistence type="predicted"/>
<dbReference type="Proteomes" id="UP000016922">
    <property type="component" value="Unassembled WGS sequence"/>
</dbReference>